<evidence type="ECO:0000259" key="5">
    <source>
        <dbReference type="PROSITE" id="PS52004"/>
    </source>
</evidence>
<name>M1UT44_CYAM1</name>
<dbReference type="EMBL" id="AP006494">
    <property type="protein sequence ID" value="BAM80896.1"/>
    <property type="molecule type" value="Genomic_DNA"/>
</dbReference>
<reference evidence="6 7" key="1">
    <citation type="journal article" date="2004" name="Nature">
        <title>Genome sequence of the ultrasmall unicellular red alga Cyanidioschyzon merolae 10D.</title>
        <authorList>
            <person name="Matsuzaki M."/>
            <person name="Misumi O."/>
            <person name="Shin-i T."/>
            <person name="Maruyama S."/>
            <person name="Takahara M."/>
            <person name="Miyagishima S."/>
            <person name="Mori T."/>
            <person name="Nishida K."/>
            <person name="Yagisawa F."/>
            <person name="Nishida K."/>
            <person name="Yoshida Y."/>
            <person name="Nishimura Y."/>
            <person name="Nakao S."/>
            <person name="Kobayashi T."/>
            <person name="Momoyama Y."/>
            <person name="Higashiyama T."/>
            <person name="Minoda A."/>
            <person name="Sano M."/>
            <person name="Nomoto H."/>
            <person name="Oishi K."/>
            <person name="Hayashi H."/>
            <person name="Ohta F."/>
            <person name="Nishizaka S."/>
            <person name="Haga S."/>
            <person name="Miura S."/>
            <person name="Morishita T."/>
            <person name="Kabeya Y."/>
            <person name="Terasawa K."/>
            <person name="Suzuki Y."/>
            <person name="Ishii Y."/>
            <person name="Asakawa S."/>
            <person name="Takano H."/>
            <person name="Ohta N."/>
            <person name="Kuroiwa H."/>
            <person name="Tanaka K."/>
            <person name="Shimizu N."/>
            <person name="Sugano S."/>
            <person name="Sato N."/>
            <person name="Nozaki H."/>
            <person name="Ogasawara N."/>
            <person name="Kohara Y."/>
            <person name="Kuroiwa T."/>
        </authorList>
    </citation>
    <scope>NUCLEOTIDE SEQUENCE [LARGE SCALE GENOMIC DNA]</scope>
    <source>
        <strain evidence="6 7">10D</strain>
    </source>
</reference>
<evidence type="ECO:0000256" key="2">
    <source>
        <dbReference type="ARBA" id="ARBA00013191"/>
    </source>
</evidence>
<reference evidence="6 7" key="2">
    <citation type="journal article" date="2007" name="BMC Biol.">
        <title>A 100%-complete sequence reveals unusually simple genomic features in the hot-spring red alga Cyanidioschyzon merolae.</title>
        <authorList>
            <person name="Nozaki H."/>
            <person name="Takano H."/>
            <person name="Misumi O."/>
            <person name="Terasawa K."/>
            <person name="Matsuzaki M."/>
            <person name="Maruyama S."/>
            <person name="Nishida K."/>
            <person name="Yagisawa F."/>
            <person name="Yoshida Y."/>
            <person name="Fujiwara T."/>
            <person name="Takio S."/>
            <person name="Tamura K."/>
            <person name="Chung S.J."/>
            <person name="Nakamura S."/>
            <person name="Kuroiwa H."/>
            <person name="Tanaka K."/>
            <person name="Sato N."/>
            <person name="Kuroiwa T."/>
        </authorList>
    </citation>
    <scope>NUCLEOTIDE SEQUENCE [LARGE SCALE GENOMIC DNA]</scope>
    <source>
        <strain evidence="6 7">10D</strain>
    </source>
</reference>
<keyword evidence="7" id="KW-1185">Reference proteome</keyword>
<dbReference type="Pfam" id="PF00109">
    <property type="entry name" value="ketoacyl-synt"/>
    <property type="match status" value="1"/>
</dbReference>
<dbReference type="InterPro" id="IPR014030">
    <property type="entry name" value="Ketoacyl_synth_N"/>
</dbReference>
<dbReference type="SMART" id="SM00825">
    <property type="entry name" value="PKS_KS"/>
    <property type="match status" value="1"/>
</dbReference>
<comment type="similarity">
    <text evidence="1 4">Belongs to the thiolase-like superfamily. Beta-ketoacyl-ACP synthases family.</text>
</comment>
<dbReference type="Gene3D" id="3.40.47.10">
    <property type="match status" value="1"/>
</dbReference>
<dbReference type="GeneID" id="16994768"/>
<protein>
    <recommendedName>
        <fullName evidence="2">beta-ketoacyl-[acyl-carrier-protein] synthase I</fullName>
        <ecNumber evidence="2">2.3.1.41</ecNumber>
    </recommendedName>
</protein>
<dbReference type="KEGG" id="cme:CYME_CML329C"/>
<dbReference type="STRING" id="280699.M1UT44"/>
<evidence type="ECO:0000313" key="6">
    <source>
        <dbReference type="EMBL" id="BAM80896.1"/>
    </source>
</evidence>
<dbReference type="GO" id="GO:0006633">
    <property type="term" value="P:fatty acid biosynthetic process"/>
    <property type="evidence" value="ECO:0007669"/>
    <property type="project" value="InterPro"/>
</dbReference>
<sequence>MSHELVHAGRRVVVTGIGMVSPLGLCTRMCWDALFRGQSGVQRISVFDPTGLPVQIAAQVDRAGVLERLESQVFASKTTSTAIATGLHERKLTPADILRAPLSIQYAVLAAHEAIQDAALSPATLNATDSGVVIGAGMVSLSDLVESVNRHQSGRHLSPHFVPRILLNAAAGYVALWFGLKGPSLSPSTACAAGAHAIGDAYRLIQRGDATVCIAGGTEACIHELALLGFSRARALTTQFADEPEQSSRPFDRRRSGFVLGEGACVLVLEDLEHARTRRQAQPHTTYGELVGYGLSSDAYHVTAPHPEGIGAQRCMEMALRGIPRSAVGYVNAHATSTPLGDAVEAKAIGRVFGAEEPAPVVTSTKGATGHLLGAAGALEAAFTLLAVHHQCVPGTLNLHDIDVGLEMSATTDTTTAGLRFIGHHAHYYWPESSPLRIALSNSFGFYGTNTCLAFQRLPSDESRSGNGSFQGDGVST</sequence>
<dbReference type="InterPro" id="IPR014031">
    <property type="entry name" value="Ketoacyl_synth_C"/>
</dbReference>
<dbReference type="AlphaFoldDB" id="M1UT44"/>
<dbReference type="SUPFAM" id="SSF53901">
    <property type="entry name" value="Thiolase-like"/>
    <property type="match status" value="2"/>
</dbReference>
<evidence type="ECO:0000313" key="7">
    <source>
        <dbReference type="Proteomes" id="UP000007014"/>
    </source>
</evidence>
<dbReference type="FunFam" id="3.40.47.10:FF:000018">
    <property type="entry name" value="3-oxoacyl-[acyl-carrier-protein] synthase 2"/>
    <property type="match status" value="1"/>
</dbReference>
<feature type="domain" description="Ketosynthase family 3 (KS3)" evidence="5">
    <location>
        <begin position="9"/>
        <end position="457"/>
    </location>
</feature>
<dbReference type="PROSITE" id="PS52004">
    <property type="entry name" value="KS3_2"/>
    <property type="match status" value="1"/>
</dbReference>
<dbReference type="InterPro" id="IPR000794">
    <property type="entry name" value="Beta-ketoacyl_synthase"/>
</dbReference>
<evidence type="ECO:0000256" key="3">
    <source>
        <dbReference type="ARBA" id="ARBA00022679"/>
    </source>
</evidence>
<dbReference type="PANTHER" id="PTHR11712:SF336">
    <property type="entry name" value="3-OXOACYL-[ACYL-CARRIER-PROTEIN] SYNTHASE, MITOCHONDRIAL"/>
    <property type="match status" value="1"/>
</dbReference>
<dbReference type="InterPro" id="IPR020841">
    <property type="entry name" value="PKS_Beta-ketoAc_synthase_dom"/>
</dbReference>
<dbReference type="RefSeq" id="XP_005536932.1">
    <property type="nucleotide sequence ID" value="XM_005536875.1"/>
</dbReference>
<dbReference type="InterPro" id="IPR016039">
    <property type="entry name" value="Thiolase-like"/>
</dbReference>
<dbReference type="NCBIfam" id="NF005589">
    <property type="entry name" value="PRK07314.1"/>
    <property type="match status" value="1"/>
</dbReference>
<dbReference type="InterPro" id="IPR018201">
    <property type="entry name" value="Ketoacyl_synth_AS"/>
</dbReference>
<evidence type="ECO:0000256" key="1">
    <source>
        <dbReference type="ARBA" id="ARBA00008467"/>
    </source>
</evidence>
<dbReference type="GO" id="GO:0005739">
    <property type="term" value="C:mitochondrion"/>
    <property type="evidence" value="ECO:0007669"/>
    <property type="project" value="TreeGrafter"/>
</dbReference>
<dbReference type="PROSITE" id="PS00606">
    <property type="entry name" value="KS3_1"/>
    <property type="match status" value="1"/>
</dbReference>
<dbReference type="Proteomes" id="UP000007014">
    <property type="component" value="Chromosome 12"/>
</dbReference>
<gene>
    <name evidence="6" type="ORF">CYME_CML329C</name>
</gene>
<dbReference type="Pfam" id="PF02801">
    <property type="entry name" value="Ketoacyl-synt_C"/>
    <property type="match status" value="1"/>
</dbReference>
<evidence type="ECO:0000256" key="4">
    <source>
        <dbReference type="RuleBase" id="RU003694"/>
    </source>
</evidence>
<dbReference type="GO" id="GO:0004315">
    <property type="term" value="F:3-oxoacyl-[acyl-carrier-protein] synthase activity"/>
    <property type="evidence" value="ECO:0007669"/>
    <property type="project" value="UniProtKB-EC"/>
</dbReference>
<organism evidence="6 7">
    <name type="scientific">Cyanidioschyzon merolae (strain NIES-3377 / 10D)</name>
    <name type="common">Unicellular red alga</name>
    <dbReference type="NCBI Taxonomy" id="280699"/>
    <lineage>
        <taxon>Eukaryota</taxon>
        <taxon>Rhodophyta</taxon>
        <taxon>Bangiophyceae</taxon>
        <taxon>Cyanidiales</taxon>
        <taxon>Cyanidiaceae</taxon>
        <taxon>Cyanidioschyzon</taxon>
    </lineage>
</organism>
<dbReference type="CDD" id="cd00834">
    <property type="entry name" value="KAS_I_II"/>
    <property type="match status" value="1"/>
</dbReference>
<dbReference type="OrthoDB" id="5334845at2759"/>
<dbReference type="EC" id="2.3.1.41" evidence="2"/>
<keyword evidence="3 4" id="KW-0808">Transferase</keyword>
<dbReference type="PANTHER" id="PTHR11712">
    <property type="entry name" value="POLYKETIDE SYNTHASE-RELATED"/>
    <property type="match status" value="1"/>
</dbReference>
<proteinExistence type="inferred from homology"/>
<accession>M1UT44</accession>